<dbReference type="Pfam" id="PF00152">
    <property type="entry name" value="tRNA-synt_2"/>
    <property type="match status" value="1"/>
</dbReference>
<dbReference type="GO" id="GO:0140096">
    <property type="term" value="F:catalytic activity, acting on a protein"/>
    <property type="evidence" value="ECO:0007669"/>
    <property type="project" value="UniProtKB-ARBA"/>
</dbReference>
<feature type="site" description="Important for tRNA non-discrimination" evidence="9">
    <location>
        <position position="90"/>
    </location>
</feature>
<organism evidence="11 12">
    <name type="scientific">Lachnoclostridium phytofermentans (strain ATCC 700394 / DSM 18823 / ISDg)</name>
    <name type="common">Clostridium phytofermentans</name>
    <dbReference type="NCBI Taxonomy" id="357809"/>
    <lineage>
        <taxon>Bacteria</taxon>
        <taxon>Bacillati</taxon>
        <taxon>Bacillota</taxon>
        <taxon>Clostridia</taxon>
        <taxon>Lachnospirales</taxon>
        <taxon>Lachnospiraceae</taxon>
    </lineage>
</organism>
<dbReference type="AlphaFoldDB" id="A9KJ24"/>
<comment type="similarity">
    <text evidence="2 9">Belongs to the class-II aminoacyl-tRNA synthetase family. Type 2 subfamily.</text>
</comment>
<dbReference type="PANTHER" id="PTHR43450">
    <property type="entry name" value="ASPARTYL-TRNA SYNTHETASE"/>
    <property type="match status" value="1"/>
</dbReference>
<keyword evidence="3 9" id="KW-0963">Cytoplasm</keyword>
<dbReference type="GO" id="GO:0050560">
    <property type="term" value="F:aspartate-tRNA(Asn) ligase activity"/>
    <property type="evidence" value="ECO:0007669"/>
    <property type="project" value="UniProtKB-EC"/>
</dbReference>
<feature type="domain" description="Aminoacyl-transfer RNA synthetases class-II family profile" evidence="10">
    <location>
        <begin position="145"/>
        <end position="445"/>
    </location>
</feature>
<keyword evidence="5 9" id="KW-0547">Nucleotide-binding</keyword>
<feature type="binding site" evidence="9">
    <location>
        <position position="375"/>
    </location>
    <ligand>
        <name>L-aspartate</name>
        <dbReference type="ChEBI" id="CHEBI:29991"/>
    </ligand>
</feature>
<keyword evidence="4 9" id="KW-0436">Ligase</keyword>
<sequence length="445" mass="51458">MQFVTGKKEEKTVLLSEIISGNYTHKSVVLRGFVHTVRDMSEFSFLVIRTFEGIIQCVTSTEVTKDVVASLKEGMTVEVQGEVHEELRAPNGYEIILTRLLILSEPAKDSTMPLPISKWKLNTSLEAKLSLRPIALRNIRERAIFKIQEGIVRGFRDFLFSEHFTEVRTPKIVAGNAEGGANVFKLEYFGKKAFLAQSPQFYKQTMVGVYDRVFEAAPVFRAEKHNTTRHLNEYTSLDFEMGYIDSFEDIMNMETAMLTFIFELLSKDYKKECEILGINLPKTDKIPAVRFDEAKQLVSEKYDRKIKNPFDLEPEEEVLIGRYFKEEYDSDFVFVTHYPSKKRPFYAMDDPSDKRFTLSFDLLFKGMEITTGGQRIHNYEEQVAKMKDRGMNIEDFEHYLMIHKHGMPPHGGLGIGLERLTMRLLEEANVRETSLFPRDVSRLEP</sequence>
<comment type="subcellular location">
    <subcellularLocation>
        <location evidence="1 9">Cytoplasm</location>
    </subcellularLocation>
</comment>
<keyword evidence="6 9" id="KW-0067">ATP-binding</keyword>
<dbReference type="InterPro" id="IPR006195">
    <property type="entry name" value="aa-tRNA-synth_II"/>
</dbReference>
<dbReference type="GO" id="GO:0005829">
    <property type="term" value="C:cytosol"/>
    <property type="evidence" value="ECO:0007669"/>
    <property type="project" value="TreeGrafter"/>
</dbReference>
<dbReference type="eggNOG" id="COG0017">
    <property type="taxonomic scope" value="Bacteria"/>
</dbReference>
<protein>
    <recommendedName>
        <fullName evidence="9">Aspartate--tRNA(Asp/Asn) ligase</fullName>
        <ecNumber evidence="9">6.1.1.23</ecNumber>
    </recommendedName>
    <alternativeName>
        <fullName evidence="9">Aspartyl-tRNA synthetase</fullName>
        <shortName evidence="9">AspRS</shortName>
    </alternativeName>
    <alternativeName>
        <fullName evidence="9">Non-discriminating aspartyl-tRNA synthetase</fullName>
        <shortName evidence="9">ND-AspRS</shortName>
    </alternativeName>
</protein>
<dbReference type="KEGG" id="cpy:Cphy_0636"/>
<dbReference type="GO" id="GO:0016740">
    <property type="term" value="F:transferase activity"/>
    <property type="evidence" value="ECO:0007669"/>
    <property type="project" value="UniProtKB-ARBA"/>
</dbReference>
<evidence type="ECO:0000256" key="2">
    <source>
        <dbReference type="ARBA" id="ARBA00005312"/>
    </source>
</evidence>
<comment type="function">
    <text evidence="9">Aspartyl-tRNA synthetase with relaxed tRNA specificity since it is able to aspartylate not only its cognate tRNA(Asp) but also tRNA(Asn). Reaction proceeds in two steps: L-aspartate is first activated by ATP to form Asp-AMP and then transferred to the acceptor end of tRNA(Asp/Asn).</text>
</comment>
<dbReference type="EC" id="6.1.1.23" evidence="9"/>
<evidence type="ECO:0000313" key="11">
    <source>
        <dbReference type="EMBL" id="ABX41023.1"/>
    </source>
</evidence>
<keyword evidence="8 9" id="KW-0030">Aminoacyl-tRNA synthetase</keyword>
<dbReference type="NCBIfam" id="TIGR00458">
    <property type="entry name" value="aspS_nondisc"/>
    <property type="match status" value="1"/>
</dbReference>
<dbReference type="PROSITE" id="PS50862">
    <property type="entry name" value="AA_TRNA_LIGASE_II"/>
    <property type="match status" value="1"/>
</dbReference>
<feature type="binding site" evidence="9">
    <location>
        <position position="368"/>
    </location>
    <ligand>
        <name>ATP</name>
        <dbReference type="ChEBI" id="CHEBI:30616"/>
    </ligand>
</feature>
<keyword evidence="12" id="KW-1185">Reference proteome</keyword>
<dbReference type="InterPro" id="IPR004523">
    <property type="entry name" value="Asp-tRNA_synthase_2"/>
</dbReference>
<reference evidence="12" key="1">
    <citation type="submission" date="2007-11" db="EMBL/GenBank/DDBJ databases">
        <title>Complete genome sequence of Clostridium phytofermentans ISDg.</title>
        <authorList>
            <person name="Leschine S.B."/>
            <person name="Warnick T.A."/>
            <person name="Blanchard J.L."/>
            <person name="Schnell D.J."/>
            <person name="Petit E.L."/>
            <person name="LaTouf W.G."/>
            <person name="Copeland A."/>
            <person name="Lucas S."/>
            <person name="Lapidus A."/>
            <person name="Barry K."/>
            <person name="Glavina del Rio T."/>
            <person name="Dalin E."/>
            <person name="Tice H."/>
            <person name="Pitluck S."/>
            <person name="Kiss H."/>
            <person name="Brettin T."/>
            <person name="Bruce D."/>
            <person name="Detter J.C."/>
            <person name="Han C."/>
            <person name="Kuske C."/>
            <person name="Schmutz J."/>
            <person name="Larimer F."/>
            <person name="Land M."/>
            <person name="Hauser L."/>
            <person name="Kyrpides N."/>
            <person name="Kim E.A."/>
            <person name="Richardson P."/>
        </authorList>
    </citation>
    <scope>NUCLEOTIDE SEQUENCE [LARGE SCALE GENOMIC DNA]</scope>
    <source>
        <strain evidence="12">ATCC 700394 / DSM 18823 / ISDg</strain>
    </source>
</reference>
<evidence type="ECO:0000313" key="12">
    <source>
        <dbReference type="Proteomes" id="UP000000370"/>
    </source>
</evidence>
<evidence type="ECO:0000256" key="3">
    <source>
        <dbReference type="ARBA" id="ARBA00022490"/>
    </source>
</evidence>
<dbReference type="CDD" id="cd04323">
    <property type="entry name" value="AsnRS_cyto_like_N"/>
    <property type="match status" value="1"/>
</dbReference>
<dbReference type="Pfam" id="PF01336">
    <property type="entry name" value="tRNA_anti-codon"/>
    <property type="match status" value="1"/>
</dbReference>
<feature type="binding site" evidence="9">
    <location>
        <begin position="416"/>
        <end position="419"/>
    </location>
    <ligand>
        <name>ATP</name>
        <dbReference type="ChEBI" id="CHEBI:30616"/>
    </ligand>
</feature>
<evidence type="ECO:0000256" key="1">
    <source>
        <dbReference type="ARBA" id="ARBA00004496"/>
    </source>
</evidence>
<accession>A9KJ24</accession>
<dbReference type="FunFam" id="3.30.930.10:FF:000038">
    <property type="entry name" value="Aspartate--tRNA ligase"/>
    <property type="match status" value="1"/>
</dbReference>
<feature type="region of interest" description="Aspartate" evidence="9">
    <location>
        <begin position="200"/>
        <end position="203"/>
    </location>
</feature>
<dbReference type="InterPro" id="IPR045864">
    <property type="entry name" value="aa-tRNA-synth_II/BPL/LPL"/>
</dbReference>
<comment type="subunit">
    <text evidence="9">Homodimer.</text>
</comment>
<dbReference type="SUPFAM" id="SSF55681">
    <property type="entry name" value="Class II aaRS and biotin synthetases"/>
    <property type="match status" value="1"/>
</dbReference>
<feature type="binding site" evidence="9">
    <location>
        <position position="221"/>
    </location>
    <ligand>
        <name>L-aspartate</name>
        <dbReference type="ChEBI" id="CHEBI:29991"/>
    </ligand>
</feature>
<dbReference type="Gene3D" id="3.30.930.10">
    <property type="entry name" value="Bira Bifunctional Protein, Domain 2"/>
    <property type="match status" value="1"/>
</dbReference>
<dbReference type="GO" id="GO:0004815">
    <property type="term" value="F:aspartate-tRNA ligase activity"/>
    <property type="evidence" value="ECO:0007669"/>
    <property type="project" value="UniProtKB-UniRule"/>
</dbReference>
<evidence type="ECO:0000256" key="6">
    <source>
        <dbReference type="ARBA" id="ARBA00022840"/>
    </source>
</evidence>
<dbReference type="InterPro" id="IPR002312">
    <property type="entry name" value="Asp/Asn-tRNA-synth_IIb"/>
</dbReference>
<evidence type="ECO:0000256" key="4">
    <source>
        <dbReference type="ARBA" id="ARBA00022598"/>
    </source>
</evidence>
<dbReference type="InterPro" id="IPR004364">
    <property type="entry name" value="Aa-tRNA-synt_II"/>
</dbReference>
<proteinExistence type="inferred from homology"/>
<evidence type="ECO:0000256" key="5">
    <source>
        <dbReference type="ARBA" id="ARBA00022741"/>
    </source>
</evidence>
<feature type="binding site" evidence="9">
    <location>
        <position position="371"/>
    </location>
    <ligand>
        <name>L-aspartate</name>
        <dbReference type="ChEBI" id="CHEBI:29991"/>
    </ligand>
</feature>
<dbReference type="HOGENOM" id="CLU_004553_2_1_9"/>
<dbReference type="RefSeq" id="WP_012198667.1">
    <property type="nucleotide sequence ID" value="NC_010001.1"/>
</dbReference>
<name>A9KJ24_LACP7</name>
<dbReference type="InterPro" id="IPR004365">
    <property type="entry name" value="NA-bd_OB_tRNA"/>
</dbReference>
<evidence type="ECO:0000256" key="8">
    <source>
        <dbReference type="ARBA" id="ARBA00023146"/>
    </source>
</evidence>
<dbReference type="GO" id="GO:0005524">
    <property type="term" value="F:ATP binding"/>
    <property type="evidence" value="ECO:0007669"/>
    <property type="project" value="UniProtKB-UniRule"/>
</dbReference>
<dbReference type="EMBL" id="CP000885">
    <property type="protein sequence ID" value="ABX41023.1"/>
    <property type="molecule type" value="Genomic_DNA"/>
</dbReference>
<dbReference type="GO" id="GO:0017101">
    <property type="term" value="C:aminoacyl-tRNA synthetase multienzyme complex"/>
    <property type="evidence" value="ECO:0007669"/>
    <property type="project" value="TreeGrafter"/>
</dbReference>
<dbReference type="SUPFAM" id="SSF50249">
    <property type="entry name" value="Nucleic acid-binding proteins"/>
    <property type="match status" value="1"/>
</dbReference>
<dbReference type="HAMAP" id="MF_02075">
    <property type="entry name" value="Asp_tRNA_synth_type2"/>
    <property type="match status" value="1"/>
</dbReference>
<feature type="binding site" evidence="9">
    <location>
        <position position="178"/>
    </location>
    <ligand>
        <name>L-aspartate</name>
        <dbReference type="ChEBI" id="CHEBI:29991"/>
    </ligand>
</feature>
<dbReference type="STRING" id="357809.Cphy_0636"/>
<dbReference type="InterPro" id="IPR012340">
    <property type="entry name" value="NA-bd_OB-fold"/>
</dbReference>
<dbReference type="GO" id="GO:0003723">
    <property type="term" value="F:RNA binding"/>
    <property type="evidence" value="ECO:0007669"/>
    <property type="project" value="TreeGrafter"/>
</dbReference>
<dbReference type="PRINTS" id="PR01042">
    <property type="entry name" value="TRNASYNTHASP"/>
</dbReference>
<feature type="binding site" evidence="9">
    <location>
        <begin position="221"/>
        <end position="223"/>
    </location>
    <ligand>
        <name>ATP</name>
        <dbReference type="ChEBI" id="CHEBI:30616"/>
    </ligand>
</feature>
<dbReference type="PANTHER" id="PTHR43450:SF1">
    <property type="entry name" value="ASPARTATE--TRNA LIGASE, CYTOPLASMIC"/>
    <property type="match status" value="1"/>
</dbReference>
<evidence type="ECO:0000259" key="10">
    <source>
        <dbReference type="PROSITE" id="PS50862"/>
    </source>
</evidence>
<dbReference type="GO" id="GO:0006422">
    <property type="term" value="P:aspartyl-tRNA aminoacylation"/>
    <property type="evidence" value="ECO:0007669"/>
    <property type="project" value="UniProtKB-UniRule"/>
</dbReference>
<dbReference type="OrthoDB" id="9762036at2"/>
<dbReference type="Gene3D" id="2.40.50.140">
    <property type="entry name" value="Nucleic acid-binding proteins"/>
    <property type="match status" value="1"/>
</dbReference>
<gene>
    <name evidence="9" type="primary">aspS</name>
    <name evidence="11" type="ordered locus">Cphy_0636</name>
</gene>
<comment type="catalytic activity">
    <reaction evidence="9">
        <text>tRNA(Asx) + L-aspartate + ATP = L-aspartyl-tRNA(Asx) + AMP + diphosphate</text>
        <dbReference type="Rhea" id="RHEA:18349"/>
        <dbReference type="Rhea" id="RHEA-COMP:9710"/>
        <dbReference type="Rhea" id="RHEA-COMP:9711"/>
        <dbReference type="ChEBI" id="CHEBI:29991"/>
        <dbReference type="ChEBI" id="CHEBI:30616"/>
        <dbReference type="ChEBI" id="CHEBI:33019"/>
        <dbReference type="ChEBI" id="CHEBI:78442"/>
        <dbReference type="ChEBI" id="CHEBI:78516"/>
        <dbReference type="ChEBI" id="CHEBI:456215"/>
        <dbReference type="EC" id="6.1.1.23"/>
    </reaction>
</comment>
<dbReference type="Proteomes" id="UP000000370">
    <property type="component" value="Chromosome"/>
</dbReference>
<dbReference type="NCBIfam" id="NF003483">
    <property type="entry name" value="PRK05159.1"/>
    <property type="match status" value="1"/>
</dbReference>
<feature type="binding site" evidence="9">
    <location>
        <begin position="229"/>
        <end position="231"/>
    </location>
    <ligand>
        <name>ATP</name>
        <dbReference type="ChEBI" id="CHEBI:30616"/>
    </ligand>
</feature>
<evidence type="ECO:0000256" key="7">
    <source>
        <dbReference type="ARBA" id="ARBA00022917"/>
    </source>
</evidence>
<evidence type="ECO:0000256" key="9">
    <source>
        <dbReference type="HAMAP-Rule" id="MF_02075"/>
    </source>
</evidence>
<keyword evidence="7 9" id="KW-0648">Protein biosynthesis</keyword>